<accession>A0A0C3LE40</accession>
<evidence type="ECO:0000313" key="4">
    <source>
        <dbReference type="Proteomes" id="UP000054248"/>
    </source>
</evidence>
<dbReference type="Gene3D" id="3.60.20.30">
    <property type="entry name" value="(Glycosyl)asparaginase"/>
    <property type="match status" value="1"/>
</dbReference>
<keyword evidence="4" id="KW-1185">Reference proteome</keyword>
<dbReference type="SUPFAM" id="SSF56235">
    <property type="entry name" value="N-terminal nucleophile aminohydrolases (Ntn hydrolases)"/>
    <property type="match status" value="1"/>
</dbReference>
<dbReference type="GO" id="GO:0051604">
    <property type="term" value="P:protein maturation"/>
    <property type="evidence" value="ECO:0007669"/>
    <property type="project" value="TreeGrafter"/>
</dbReference>
<evidence type="ECO:0000313" key="3">
    <source>
        <dbReference type="EMBL" id="KIO32208.1"/>
    </source>
</evidence>
<dbReference type="InterPro" id="IPR000246">
    <property type="entry name" value="Peptidase_T2"/>
</dbReference>
<dbReference type="HOGENOM" id="CLU_021603_5_0_1"/>
<name>A0A0C3LE40_9AGAM</name>
<dbReference type="Proteomes" id="UP000054248">
    <property type="component" value="Unassembled WGS sequence"/>
</dbReference>
<gene>
    <name evidence="3" type="ORF">M407DRAFT_66873</name>
</gene>
<proteinExistence type="predicted"/>
<protein>
    <submittedName>
        <fullName evidence="3">Uncharacterized protein</fullName>
    </submittedName>
</protein>
<dbReference type="PANTHER" id="PTHR10188">
    <property type="entry name" value="L-ASPARAGINASE"/>
    <property type="match status" value="1"/>
</dbReference>
<dbReference type="InterPro" id="IPR029055">
    <property type="entry name" value="Ntn_hydrolases_N"/>
</dbReference>
<sequence length="270" mass="28533">GYGSNLTSEGGVECDASLMTSSSHFGAVGALSGVRNPVEVAAAILQYSRTPDPFGRVCPLLLVSRGAKEFAQSRATCTLVEPETMVSDRAKAEWEHWQRIVDGAGSPNNPPTLTMQDTVGALTGGILMKLPGRVGEAATFGAGCWASRRYPSRLHLLTAISGTGEQIMRSGLAKALGQAVTRCFEPGADLDVHGAISDVISREFQDACESAGDLETNAGAIILVNEEEDLESTPFQLRLYVAFTTESMAIGWFSRGMARPKVGQSCASSD</sequence>
<dbReference type="CDD" id="cd04514">
    <property type="entry name" value="Taspase1_like"/>
    <property type="match status" value="1"/>
</dbReference>
<dbReference type="OrthoDB" id="77601at2759"/>
<dbReference type="STRING" id="1051891.A0A0C3LE40"/>
<dbReference type="AlphaFoldDB" id="A0A0C3LE40"/>
<dbReference type="EMBL" id="KN822956">
    <property type="protein sequence ID" value="KIO32208.1"/>
    <property type="molecule type" value="Genomic_DNA"/>
</dbReference>
<evidence type="ECO:0000256" key="2">
    <source>
        <dbReference type="PIRSR" id="PIRSR600246-3"/>
    </source>
</evidence>
<dbReference type="GO" id="GO:0005737">
    <property type="term" value="C:cytoplasm"/>
    <property type="evidence" value="ECO:0007669"/>
    <property type="project" value="TreeGrafter"/>
</dbReference>
<feature type="site" description="Cleavage; by autolysis" evidence="2">
    <location>
        <begin position="117"/>
        <end position="118"/>
    </location>
</feature>
<organism evidence="3 4">
    <name type="scientific">Tulasnella calospora MUT 4182</name>
    <dbReference type="NCBI Taxonomy" id="1051891"/>
    <lineage>
        <taxon>Eukaryota</taxon>
        <taxon>Fungi</taxon>
        <taxon>Dikarya</taxon>
        <taxon>Basidiomycota</taxon>
        <taxon>Agaricomycotina</taxon>
        <taxon>Agaricomycetes</taxon>
        <taxon>Cantharellales</taxon>
        <taxon>Tulasnellaceae</taxon>
        <taxon>Tulasnella</taxon>
    </lineage>
</organism>
<dbReference type="Pfam" id="PF01112">
    <property type="entry name" value="Asparaginase_2"/>
    <property type="match status" value="1"/>
</dbReference>
<dbReference type="InterPro" id="IPR037464">
    <property type="entry name" value="Taspase1"/>
</dbReference>
<reference evidence="4" key="2">
    <citation type="submission" date="2015-01" db="EMBL/GenBank/DDBJ databases">
        <title>Evolutionary Origins and Diversification of the Mycorrhizal Mutualists.</title>
        <authorList>
            <consortium name="DOE Joint Genome Institute"/>
            <consortium name="Mycorrhizal Genomics Consortium"/>
            <person name="Kohler A."/>
            <person name="Kuo A."/>
            <person name="Nagy L.G."/>
            <person name="Floudas D."/>
            <person name="Copeland A."/>
            <person name="Barry K.W."/>
            <person name="Cichocki N."/>
            <person name="Veneault-Fourrey C."/>
            <person name="LaButti K."/>
            <person name="Lindquist E.A."/>
            <person name="Lipzen A."/>
            <person name="Lundell T."/>
            <person name="Morin E."/>
            <person name="Murat C."/>
            <person name="Riley R."/>
            <person name="Ohm R."/>
            <person name="Sun H."/>
            <person name="Tunlid A."/>
            <person name="Henrissat B."/>
            <person name="Grigoriev I.V."/>
            <person name="Hibbett D.S."/>
            <person name="Martin F."/>
        </authorList>
    </citation>
    <scope>NUCLEOTIDE SEQUENCE [LARGE SCALE GENOMIC DNA]</scope>
    <source>
        <strain evidence="4">MUT 4182</strain>
    </source>
</reference>
<reference evidence="3 4" key="1">
    <citation type="submission" date="2014-04" db="EMBL/GenBank/DDBJ databases">
        <authorList>
            <consortium name="DOE Joint Genome Institute"/>
            <person name="Kuo A."/>
            <person name="Girlanda M."/>
            <person name="Perotto S."/>
            <person name="Kohler A."/>
            <person name="Nagy L.G."/>
            <person name="Floudas D."/>
            <person name="Copeland A."/>
            <person name="Barry K.W."/>
            <person name="Cichocki N."/>
            <person name="Veneault-Fourrey C."/>
            <person name="LaButti K."/>
            <person name="Lindquist E.A."/>
            <person name="Lipzen A."/>
            <person name="Lundell T."/>
            <person name="Morin E."/>
            <person name="Murat C."/>
            <person name="Sun H."/>
            <person name="Tunlid A."/>
            <person name="Henrissat B."/>
            <person name="Grigoriev I.V."/>
            <person name="Hibbett D.S."/>
            <person name="Martin F."/>
            <person name="Nordberg H.P."/>
            <person name="Cantor M.N."/>
            <person name="Hua S.X."/>
        </authorList>
    </citation>
    <scope>NUCLEOTIDE SEQUENCE [LARGE SCALE GENOMIC DNA]</scope>
    <source>
        <strain evidence="3 4">MUT 4182</strain>
    </source>
</reference>
<evidence type="ECO:0000256" key="1">
    <source>
        <dbReference type="PIRSR" id="PIRSR600246-1"/>
    </source>
</evidence>
<feature type="non-terminal residue" evidence="3">
    <location>
        <position position="1"/>
    </location>
</feature>
<dbReference type="GO" id="GO:0004298">
    <property type="term" value="F:threonine-type endopeptidase activity"/>
    <property type="evidence" value="ECO:0007669"/>
    <property type="project" value="InterPro"/>
</dbReference>
<feature type="active site" description="Nucleophile" evidence="1">
    <location>
        <position position="118"/>
    </location>
</feature>
<dbReference type="PANTHER" id="PTHR10188:SF8">
    <property type="entry name" value="THREONINE ASPARTASE 1"/>
    <property type="match status" value="1"/>
</dbReference>